<dbReference type="OrthoDB" id="1404327at2"/>
<evidence type="ECO:0000313" key="1">
    <source>
        <dbReference type="EMBL" id="TSE02438.1"/>
    </source>
</evidence>
<sequence length="380" mass="43538">MIAFITDDWQLDLTSHKLTFIEESSLFYNYFVSGYSLPFSIKISDELALELGFIDEDNITDYKTRYEGFLQQDGNFSVAILELDQYDGERLSGSFVYGNQTLPILDTKLSDLPWPVISTDNIENHAKSIITKGFPEVGYNFPMIIDTEFDQNTNYEKFEGIFNSFDGTNYVRNNKTIEDGEEIIYNRNVITPYPYIQKILKVGFEHAGLSYAGDFFSDPINSKLIWDTGMFLEQTFSPLPPSFRFELANLNTQVGNNVVSTYKKTLNINTVGSYTIKAYLNFPSHIKVENFKIVMKGKTIYTNTIGRLDKLISLNIEEITDYGLLELQMSLVRFNVTDSIEDISPYHNFTFWANDGRLNVFPDSFSIADVLPDMTFSAFL</sequence>
<dbReference type="RefSeq" id="WP_143919260.1">
    <property type="nucleotide sequence ID" value="NZ_CANMXV010000171.1"/>
</dbReference>
<dbReference type="EMBL" id="VLNR01000168">
    <property type="protein sequence ID" value="TSE02438.1"/>
    <property type="molecule type" value="Genomic_DNA"/>
</dbReference>
<dbReference type="AlphaFoldDB" id="A0A554VA23"/>
<reference evidence="1 2" key="1">
    <citation type="submission" date="2019-07" db="EMBL/GenBank/DDBJ databases">
        <title>The draft genome sequence of Aquimarina algiphila M91.</title>
        <authorList>
            <person name="Meng X."/>
        </authorList>
    </citation>
    <scope>NUCLEOTIDE SEQUENCE [LARGE SCALE GENOMIC DNA]</scope>
    <source>
        <strain evidence="1 2">M91</strain>
    </source>
</reference>
<comment type="caution">
    <text evidence="1">The sequence shown here is derived from an EMBL/GenBank/DDBJ whole genome shotgun (WGS) entry which is preliminary data.</text>
</comment>
<proteinExistence type="predicted"/>
<evidence type="ECO:0000313" key="2">
    <source>
        <dbReference type="Proteomes" id="UP000318833"/>
    </source>
</evidence>
<organism evidence="1 2">
    <name type="scientific">Aquimarina algiphila</name>
    <dbReference type="NCBI Taxonomy" id="2047982"/>
    <lineage>
        <taxon>Bacteria</taxon>
        <taxon>Pseudomonadati</taxon>
        <taxon>Bacteroidota</taxon>
        <taxon>Flavobacteriia</taxon>
        <taxon>Flavobacteriales</taxon>
        <taxon>Flavobacteriaceae</taxon>
        <taxon>Aquimarina</taxon>
    </lineage>
</organism>
<keyword evidence="2" id="KW-1185">Reference proteome</keyword>
<protein>
    <submittedName>
        <fullName evidence="1">Uncharacterized protein</fullName>
    </submittedName>
</protein>
<accession>A0A554VA23</accession>
<feature type="non-terminal residue" evidence="1">
    <location>
        <position position="380"/>
    </location>
</feature>
<gene>
    <name evidence="1" type="ORF">FOF46_30890</name>
</gene>
<dbReference type="Proteomes" id="UP000318833">
    <property type="component" value="Unassembled WGS sequence"/>
</dbReference>
<name>A0A554VA23_9FLAO</name>